<evidence type="ECO:0000313" key="4">
    <source>
        <dbReference type="Proteomes" id="UP000187735"/>
    </source>
</evidence>
<reference evidence="3 4" key="1">
    <citation type="journal article" date="2016" name="Front. Microbiol.">
        <title>Fuerstia marisgermanicae gen. nov., sp. nov., an Unusual Member of the Phylum Planctomycetes from the German Wadden Sea.</title>
        <authorList>
            <person name="Kohn T."/>
            <person name="Heuer A."/>
            <person name="Jogler M."/>
            <person name="Vollmers J."/>
            <person name="Boedeker C."/>
            <person name="Bunk B."/>
            <person name="Rast P."/>
            <person name="Borchert D."/>
            <person name="Glockner I."/>
            <person name="Freese H.M."/>
            <person name="Klenk H.P."/>
            <person name="Overmann J."/>
            <person name="Kaster A.K."/>
            <person name="Rohde M."/>
            <person name="Wiegand S."/>
            <person name="Jogler C."/>
        </authorList>
    </citation>
    <scope>NUCLEOTIDE SEQUENCE [LARGE SCALE GENOMIC DNA]</scope>
    <source>
        <strain evidence="3 4">NH11</strain>
    </source>
</reference>
<dbReference type="InterPro" id="IPR057744">
    <property type="entry name" value="OTAase-like"/>
</dbReference>
<feature type="chain" id="PRO_5012840118" evidence="1">
    <location>
        <begin position="39"/>
        <end position="467"/>
    </location>
</feature>
<dbReference type="Pfam" id="PF01979">
    <property type="entry name" value="Amidohydro_1"/>
    <property type="match status" value="1"/>
</dbReference>
<dbReference type="AlphaFoldDB" id="A0A1P8WC06"/>
<keyword evidence="1" id="KW-0732">Signal</keyword>
<dbReference type="InterPro" id="IPR032466">
    <property type="entry name" value="Metal_Hydrolase"/>
</dbReference>
<dbReference type="CDD" id="cd01299">
    <property type="entry name" value="Met_dep_hydrolase_A"/>
    <property type="match status" value="1"/>
</dbReference>
<organism evidence="3 4">
    <name type="scientific">Fuerstiella marisgermanici</name>
    <dbReference type="NCBI Taxonomy" id="1891926"/>
    <lineage>
        <taxon>Bacteria</taxon>
        <taxon>Pseudomonadati</taxon>
        <taxon>Planctomycetota</taxon>
        <taxon>Planctomycetia</taxon>
        <taxon>Planctomycetales</taxon>
        <taxon>Planctomycetaceae</taxon>
        <taxon>Fuerstiella</taxon>
    </lineage>
</organism>
<keyword evidence="4" id="KW-1185">Reference proteome</keyword>
<feature type="signal peptide" evidence="1">
    <location>
        <begin position="1"/>
        <end position="38"/>
    </location>
</feature>
<dbReference type="InterPro" id="IPR011059">
    <property type="entry name" value="Metal-dep_hydrolase_composite"/>
</dbReference>
<dbReference type="Gene3D" id="2.30.40.10">
    <property type="entry name" value="Urease, subunit C, domain 1"/>
    <property type="match status" value="1"/>
</dbReference>
<proteinExistence type="predicted"/>
<accession>A0A1P8WC06</accession>
<dbReference type="PANTHER" id="PTHR43135">
    <property type="entry name" value="ALPHA-D-RIBOSE 1-METHYLPHOSPHONATE 5-TRIPHOSPHATE DIPHOSPHATASE"/>
    <property type="match status" value="1"/>
</dbReference>
<evidence type="ECO:0000259" key="2">
    <source>
        <dbReference type="Pfam" id="PF01979"/>
    </source>
</evidence>
<evidence type="ECO:0000313" key="3">
    <source>
        <dbReference type="EMBL" id="APZ91597.1"/>
    </source>
</evidence>
<dbReference type="Gene3D" id="3.20.20.140">
    <property type="entry name" value="Metal-dependent hydrolases"/>
    <property type="match status" value="1"/>
</dbReference>
<gene>
    <name evidence="3" type="ORF">Fuma_01186</name>
</gene>
<sequence precursor="true">MAIPESRFQTMKMKMKQLPSFPAFFFSVLLLASASLQAQTTDSASQKAAPASVLINNARIFDGNADSLSAPMSVLIEGDKIKAIGASLDSPENANVIDAGGRVLTPGFIDCHTHIMLQVTQMEGLFSDEFAFAYRSIPTAETMLMNGFTSVRDASGNSFSLKAAIDRGLVDGPRIYPSGPMISQTSGHSDFRSDADKSQLIGGGKSTFERYGMAVTADGRTEVMKAVRENLRRGASQIKLAVSGGVTSSHDPLYVQEFTADEIKAAVQTAEDYGTYVLTHAYNPKAIQRAIHAGVKSIEHANLIDEETLRLMKEKDVWLSPQVSIYSYYPPGFDADRKAKMDRAFNGLDTMFRAAKKIGIKKIVFGTDIISSPEQVRGMNHEFTHRTKWFSNAEILQQATGRAGELLALCGKRNPYPAKLGVIEEGAYADILLIDGNPLEDIEVLTEPKKNLALIMKGGKVFKNAIE</sequence>
<dbReference type="GO" id="GO:0016810">
    <property type="term" value="F:hydrolase activity, acting on carbon-nitrogen (but not peptide) bonds"/>
    <property type="evidence" value="ECO:0007669"/>
    <property type="project" value="InterPro"/>
</dbReference>
<dbReference type="Proteomes" id="UP000187735">
    <property type="component" value="Chromosome"/>
</dbReference>
<dbReference type="PANTHER" id="PTHR43135:SF3">
    <property type="entry name" value="ALPHA-D-RIBOSE 1-METHYLPHOSPHONATE 5-TRIPHOSPHATE DIPHOSPHATASE"/>
    <property type="match status" value="1"/>
</dbReference>
<dbReference type="STRING" id="1891926.Fuma_01186"/>
<protein>
    <submittedName>
        <fullName evidence="3">Phenylhydantoinase</fullName>
    </submittedName>
</protein>
<dbReference type="EMBL" id="CP017641">
    <property type="protein sequence ID" value="APZ91597.1"/>
    <property type="molecule type" value="Genomic_DNA"/>
</dbReference>
<name>A0A1P8WC06_9PLAN</name>
<dbReference type="InterPro" id="IPR006680">
    <property type="entry name" value="Amidohydro-rel"/>
</dbReference>
<dbReference type="InterPro" id="IPR051781">
    <property type="entry name" value="Metallo-dep_Hydrolase"/>
</dbReference>
<dbReference type="SUPFAM" id="SSF51556">
    <property type="entry name" value="Metallo-dependent hydrolases"/>
    <property type="match status" value="1"/>
</dbReference>
<feature type="domain" description="Amidohydrolase-related" evidence="2">
    <location>
        <begin position="103"/>
        <end position="461"/>
    </location>
</feature>
<evidence type="ECO:0000256" key="1">
    <source>
        <dbReference type="SAM" id="SignalP"/>
    </source>
</evidence>
<dbReference type="SUPFAM" id="SSF51338">
    <property type="entry name" value="Composite domain of metallo-dependent hydrolases"/>
    <property type="match status" value="1"/>
</dbReference>
<dbReference type="KEGG" id="fmr:Fuma_01186"/>